<dbReference type="InterPro" id="IPR036873">
    <property type="entry name" value="Rhodanese-like_dom_sf"/>
</dbReference>
<keyword evidence="4" id="KW-0812">Transmembrane</keyword>
<evidence type="ECO:0000256" key="3">
    <source>
        <dbReference type="ARBA" id="ARBA00022840"/>
    </source>
</evidence>
<accession>A0A7Y0Q2N2</accession>
<dbReference type="InterPro" id="IPR045886">
    <property type="entry name" value="ThiF/MoeB/HesA"/>
</dbReference>
<sequence length="385" mass="41711">MEAVSGRAWTARMMARYQRQMVLPQVGTHGQERLLASRVLIVGAGALGSAAATYLALAGVGILGLADGDVVELSNLHRQILHDETQVGRAKTQSGAERLRQLNPDVTVIEHQAFLTSDNMMGLASNYDLIVNGSDNFPTRYLVNDAAVLTGIPMVDAAILRFEGQLAIYRPGRGCYRCLFPVPPPRGLVPDCAEAGILGAVAGVLGSMQAVEALKILLGLNDDQEGGLLLYDALSSSWRRMVFHRDPNCAVCGDHPTVTAPIDYEVFCGSETADRAPEGPMPYAVRVEDAADFMRNRRPLVIDIRNVEEFRAGHIPDARHCPMENLDHLVNEQIGDQPILVVCASGLRSRYAAEYLRLRGFVASTLAGGTVAWQEAGLPIAQEDR</sequence>
<evidence type="ECO:0000256" key="2">
    <source>
        <dbReference type="ARBA" id="ARBA00022741"/>
    </source>
</evidence>
<dbReference type="FunFam" id="3.40.50.720:FF:000033">
    <property type="entry name" value="Adenylyltransferase and sulfurtransferase MOCS3"/>
    <property type="match status" value="1"/>
</dbReference>
<dbReference type="Pfam" id="PF00899">
    <property type="entry name" value="ThiF"/>
    <property type="match status" value="1"/>
</dbReference>
<dbReference type="EMBL" id="JABBVZ010000049">
    <property type="protein sequence ID" value="NMP23358.1"/>
    <property type="molecule type" value="Genomic_DNA"/>
</dbReference>
<keyword evidence="4" id="KW-0472">Membrane</keyword>
<dbReference type="PANTHER" id="PTHR10953">
    <property type="entry name" value="UBIQUITIN-ACTIVATING ENZYME E1"/>
    <property type="match status" value="1"/>
</dbReference>
<dbReference type="Gene3D" id="3.40.50.720">
    <property type="entry name" value="NAD(P)-binding Rossmann-like Domain"/>
    <property type="match status" value="1"/>
</dbReference>
<feature type="transmembrane region" description="Helical" evidence="4">
    <location>
        <begin position="39"/>
        <end position="66"/>
    </location>
</feature>
<dbReference type="AlphaFoldDB" id="A0A7Y0Q2N2"/>
<dbReference type="CDD" id="cd00158">
    <property type="entry name" value="RHOD"/>
    <property type="match status" value="1"/>
</dbReference>
<keyword evidence="4" id="KW-1133">Transmembrane helix</keyword>
<dbReference type="RefSeq" id="WP_169100565.1">
    <property type="nucleotide sequence ID" value="NZ_JABBVZ010000049.1"/>
</dbReference>
<feature type="domain" description="Rhodanese" evidence="5">
    <location>
        <begin position="295"/>
        <end position="382"/>
    </location>
</feature>
<dbReference type="GO" id="GO:0004792">
    <property type="term" value="F:thiosulfate-cyanide sulfurtransferase activity"/>
    <property type="evidence" value="ECO:0007669"/>
    <property type="project" value="TreeGrafter"/>
</dbReference>
<comment type="caution">
    <text evidence="6">The sequence shown here is derived from an EMBL/GenBank/DDBJ whole genome shotgun (WGS) entry which is preliminary data.</text>
</comment>
<dbReference type="GO" id="GO:0008641">
    <property type="term" value="F:ubiquitin-like modifier activating enzyme activity"/>
    <property type="evidence" value="ECO:0007669"/>
    <property type="project" value="InterPro"/>
</dbReference>
<keyword evidence="7" id="KW-1185">Reference proteome</keyword>
<evidence type="ECO:0000256" key="4">
    <source>
        <dbReference type="SAM" id="Phobius"/>
    </source>
</evidence>
<gene>
    <name evidence="6" type="primary">moeB</name>
    <name evidence="6" type="ORF">HIJ39_13515</name>
</gene>
<dbReference type="Pfam" id="PF00581">
    <property type="entry name" value="Rhodanese"/>
    <property type="match status" value="1"/>
</dbReference>
<dbReference type="GO" id="GO:0005524">
    <property type="term" value="F:ATP binding"/>
    <property type="evidence" value="ECO:0007669"/>
    <property type="project" value="UniProtKB-KW"/>
</dbReference>
<dbReference type="SMART" id="SM00450">
    <property type="entry name" value="RHOD"/>
    <property type="match status" value="1"/>
</dbReference>
<dbReference type="InterPro" id="IPR000594">
    <property type="entry name" value="ThiF_NAD_FAD-bd"/>
</dbReference>
<dbReference type="InterPro" id="IPR001763">
    <property type="entry name" value="Rhodanese-like_dom"/>
</dbReference>
<dbReference type="PANTHER" id="PTHR10953:SF102">
    <property type="entry name" value="ADENYLYLTRANSFERASE AND SULFURTRANSFERASE MOCS3"/>
    <property type="match status" value="1"/>
</dbReference>
<keyword evidence="3" id="KW-0067">ATP-binding</keyword>
<dbReference type="GO" id="GO:0005829">
    <property type="term" value="C:cytosol"/>
    <property type="evidence" value="ECO:0007669"/>
    <property type="project" value="TreeGrafter"/>
</dbReference>
<dbReference type="GO" id="GO:0016779">
    <property type="term" value="F:nucleotidyltransferase activity"/>
    <property type="evidence" value="ECO:0007669"/>
    <property type="project" value="UniProtKB-KW"/>
</dbReference>
<dbReference type="NCBIfam" id="NF004281">
    <property type="entry name" value="PRK05690.1"/>
    <property type="match status" value="1"/>
</dbReference>
<keyword evidence="2" id="KW-0547">Nucleotide-binding</keyword>
<proteinExistence type="predicted"/>
<dbReference type="Proteomes" id="UP000533476">
    <property type="component" value="Unassembled WGS sequence"/>
</dbReference>
<dbReference type="InterPro" id="IPR035985">
    <property type="entry name" value="Ubiquitin-activating_enz"/>
</dbReference>
<name>A0A7Y0Q2N2_9FIRM</name>
<dbReference type="GO" id="GO:0008146">
    <property type="term" value="F:sulfotransferase activity"/>
    <property type="evidence" value="ECO:0007669"/>
    <property type="project" value="TreeGrafter"/>
</dbReference>
<reference evidence="6 7" key="1">
    <citation type="submission" date="2020-04" db="EMBL/GenBank/DDBJ databases">
        <authorList>
            <person name="Zhang R."/>
            <person name="Schippers A."/>
        </authorList>
    </citation>
    <scope>NUCLEOTIDE SEQUENCE [LARGE SCALE GENOMIC DNA]</scope>
    <source>
        <strain evidence="6 7">DSM 109850</strain>
    </source>
</reference>
<organism evidence="6 7">
    <name type="scientific">Sulfobacillus harzensis</name>
    <dbReference type="NCBI Taxonomy" id="2729629"/>
    <lineage>
        <taxon>Bacteria</taxon>
        <taxon>Bacillati</taxon>
        <taxon>Bacillota</taxon>
        <taxon>Clostridia</taxon>
        <taxon>Eubacteriales</taxon>
        <taxon>Clostridiales Family XVII. Incertae Sedis</taxon>
        <taxon>Sulfobacillus</taxon>
    </lineage>
</organism>
<evidence type="ECO:0000259" key="5">
    <source>
        <dbReference type="PROSITE" id="PS50206"/>
    </source>
</evidence>
<dbReference type="CDD" id="cd00757">
    <property type="entry name" value="ThiF_MoeB_HesA_family"/>
    <property type="match status" value="1"/>
</dbReference>
<dbReference type="PROSITE" id="PS50206">
    <property type="entry name" value="RHODANESE_3"/>
    <property type="match status" value="1"/>
</dbReference>
<evidence type="ECO:0000256" key="1">
    <source>
        <dbReference type="ARBA" id="ARBA00022679"/>
    </source>
</evidence>
<evidence type="ECO:0000313" key="7">
    <source>
        <dbReference type="Proteomes" id="UP000533476"/>
    </source>
</evidence>
<keyword evidence="6" id="KW-0548">Nucleotidyltransferase</keyword>
<dbReference type="SUPFAM" id="SSF69572">
    <property type="entry name" value="Activating enzymes of the ubiquitin-like proteins"/>
    <property type="match status" value="1"/>
</dbReference>
<dbReference type="Gene3D" id="3.40.250.10">
    <property type="entry name" value="Rhodanese-like domain"/>
    <property type="match status" value="1"/>
</dbReference>
<keyword evidence="1 6" id="KW-0808">Transferase</keyword>
<protein>
    <submittedName>
        <fullName evidence="6">Molybdopterin-synthase adenylyltransferase MoeB</fullName>
    </submittedName>
</protein>
<evidence type="ECO:0000313" key="6">
    <source>
        <dbReference type="EMBL" id="NMP23358.1"/>
    </source>
</evidence>